<evidence type="ECO:0000256" key="9">
    <source>
        <dbReference type="ARBA" id="ARBA00041772"/>
    </source>
</evidence>
<evidence type="ECO:0000256" key="2">
    <source>
        <dbReference type="ARBA" id="ARBA00009085"/>
    </source>
</evidence>
<dbReference type="FunFam" id="3.90.70.10:FF:000075">
    <property type="entry name" value="Ubiquitin carboxyl-terminal hydrolase creB"/>
    <property type="match status" value="1"/>
</dbReference>
<dbReference type="Pfam" id="PF00443">
    <property type="entry name" value="UCH"/>
    <property type="match status" value="1"/>
</dbReference>
<evidence type="ECO:0000256" key="5">
    <source>
        <dbReference type="ARBA" id="ARBA00022801"/>
    </source>
</evidence>
<comment type="function">
    <text evidence="7">Ubiquitin thioesterase component of the regulatory network controlling carbon source utilization through ubiquitination and deubiquitination involving creA, creB, creC, creD and acrB. Deubiquitinates the creA catabolic repressor and the quinate permease qutD. Also plays a role in response to carbon starvation and the control of extracellular proteases activity.</text>
</comment>
<dbReference type="PANTHER" id="PTHR24006">
    <property type="entry name" value="UBIQUITIN CARBOXYL-TERMINAL HYDROLASE"/>
    <property type="match status" value="1"/>
</dbReference>
<feature type="compositionally biased region" description="Basic and acidic residues" evidence="14">
    <location>
        <begin position="658"/>
        <end position="671"/>
    </location>
</feature>
<dbReference type="Gene3D" id="3.90.70.10">
    <property type="entry name" value="Cysteine proteinases"/>
    <property type="match status" value="1"/>
</dbReference>
<comment type="similarity">
    <text evidence="2">Belongs to the peptidase C19 family.</text>
</comment>
<evidence type="ECO:0000256" key="7">
    <source>
        <dbReference type="ARBA" id="ARBA00037075"/>
    </source>
</evidence>
<feature type="region of interest" description="Disordered" evidence="14">
    <location>
        <begin position="516"/>
        <end position="751"/>
    </location>
</feature>
<feature type="compositionally biased region" description="Basic and acidic residues" evidence="14">
    <location>
        <begin position="131"/>
        <end position="142"/>
    </location>
</feature>
<feature type="region of interest" description="Disordered" evidence="14">
    <location>
        <begin position="94"/>
        <end position="144"/>
    </location>
</feature>
<feature type="compositionally biased region" description="Polar residues" evidence="14">
    <location>
        <begin position="556"/>
        <end position="605"/>
    </location>
</feature>
<feature type="compositionally biased region" description="Basic residues" evidence="14">
    <location>
        <begin position="607"/>
        <end position="616"/>
    </location>
</feature>
<dbReference type="InterPro" id="IPR028889">
    <property type="entry name" value="USP"/>
</dbReference>
<dbReference type="PROSITE" id="PS50235">
    <property type="entry name" value="USP_3"/>
    <property type="match status" value="1"/>
</dbReference>
<dbReference type="AlphaFoldDB" id="A0A3N4IRN5"/>
<evidence type="ECO:0000256" key="3">
    <source>
        <dbReference type="ARBA" id="ARBA00012759"/>
    </source>
</evidence>
<dbReference type="InterPro" id="IPR001394">
    <property type="entry name" value="Peptidase_C19_UCH"/>
</dbReference>
<evidence type="ECO:0000256" key="10">
    <source>
        <dbReference type="ARBA" id="ARBA00041870"/>
    </source>
</evidence>
<name>A0A3N4IRN5_ASCIM</name>
<dbReference type="GO" id="GO:0005634">
    <property type="term" value="C:nucleus"/>
    <property type="evidence" value="ECO:0007669"/>
    <property type="project" value="TreeGrafter"/>
</dbReference>
<feature type="compositionally biased region" description="Polar residues" evidence="14">
    <location>
        <begin position="618"/>
        <end position="630"/>
    </location>
</feature>
<comment type="catalytic activity">
    <reaction evidence="1">
        <text>Thiol-dependent hydrolysis of ester, thioester, amide, peptide and isopeptide bonds formed by the C-terminal Gly of ubiquitin (a 76-residue protein attached to proteins as an intracellular targeting signal).</text>
        <dbReference type="EC" id="3.4.19.12"/>
    </reaction>
</comment>
<evidence type="ECO:0000313" key="16">
    <source>
        <dbReference type="EMBL" id="RPA86890.1"/>
    </source>
</evidence>
<feature type="compositionally biased region" description="Low complexity" evidence="14">
    <location>
        <begin position="518"/>
        <end position="536"/>
    </location>
</feature>
<evidence type="ECO:0000256" key="14">
    <source>
        <dbReference type="SAM" id="MobiDB-lite"/>
    </source>
</evidence>
<evidence type="ECO:0000256" key="8">
    <source>
        <dbReference type="ARBA" id="ARBA00038752"/>
    </source>
</evidence>
<dbReference type="PANTHER" id="PTHR24006:SF733">
    <property type="entry name" value="RE52890P"/>
    <property type="match status" value="1"/>
</dbReference>
<dbReference type="STRING" id="1160509.A0A3N4IRN5"/>
<dbReference type="GO" id="GO:0016579">
    <property type="term" value="P:protein deubiquitination"/>
    <property type="evidence" value="ECO:0007669"/>
    <property type="project" value="InterPro"/>
</dbReference>
<dbReference type="InterPro" id="IPR038765">
    <property type="entry name" value="Papain-like_cys_pep_sf"/>
</dbReference>
<keyword evidence="4" id="KW-0645">Protease</keyword>
<protein>
    <recommendedName>
        <fullName evidence="3">ubiquitinyl hydrolase 1</fullName>
        <ecNumber evidence="3">3.4.19.12</ecNumber>
    </recommendedName>
    <alternativeName>
        <fullName evidence="11">Carbon catabolite repression protein B</fullName>
    </alternativeName>
    <alternativeName>
        <fullName evidence="13">Deubiquitinating enzyme creB</fullName>
    </alternativeName>
    <alternativeName>
        <fullName evidence="9">Ubiquitin thioesterase creB</fullName>
    </alternativeName>
    <alternativeName>
        <fullName evidence="10">Ubiquitin-hydrolyzing enzyme creB</fullName>
    </alternativeName>
    <alternativeName>
        <fullName evidence="12">Ubiquitin-specific-processing protease creB</fullName>
    </alternativeName>
</protein>
<evidence type="ECO:0000259" key="15">
    <source>
        <dbReference type="PROSITE" id="PS50235"/>
    </source>
</evidence>
<reference evidence="16 17" key="1">
    <citation type="journal article" date="2018" name="Nat. Ecol. Evol.">
        <title>Pezizomycetes genomes reveal the molecular basis of ectomycorrhizal truffle lifestyle.</title>
        <authorList>
            <person name="Murat C."/>
            <person name="Payen T."/>
            <person name="Noel B."/>
            <person name="Kuo A."/>
            <person name="Morin E."/>
            <person name="Chen J."/>
            <person name="Kohler A."/>
            <person name="Krizsan K."/>
            <person name="Balestrini R."/>
            <person name="Da Silva C."/>
            <person name="Montanini B."/>
            <person name="Hainaut M."/>
            <person name="Levati E."/>
            <person name="Barry K.W."/>
            <person name="Belfiori B."/>
            <person name="Cichocki N."/>
            <person name="Clum A."/>
            <person name="Dockter R.B."/>
            <person name="Fauchery L."/>
            <person name="Guy J."/>
            <person name="Iotti M."/>
            <person name="Le Tacon F."/>
            <person name="Lindquist E.A."/>
            <person name="Lipzen A."/>
            <person name="Malagnac F."/>
            <person name="Mello A."/>
            <person name="Molinier V."/>
            <person name="Miyauchi S."/>
            <person name="Poulain J."/>
            <person name="Riccioni C."/>
            <person name="Rubini A."/>
            <person name="Sitrit Y."/>
            <person name="Splivallo R."/>
            <person name="Traeger S."/>
            <person name="Wang M."/>
            <person name="Zifcakova L."/>
            <person name="Wipf D."/>
            <person name="Zambonelli A."/>
            <person name="Paolocci F."/>
            <person name="Nowrousian M."/>
            <person name="Ottonello S."/>
            <person name="Baldrian P."/>
            <person name="Spatafora J.W."/>
            <person name="Henrissat B."/>
            <person name="Nagy L.G."/>
            <person name="Aury J.M."/>
            <person name="Wincker P."/>
            <person name="Grigoriev I.V."/>
            <person name="Bonfante P."/>
            <person name="Martin F.M."/>
        </authorList>
    </citation>
    <scope>NUCLEOTIDE SEQUENCE [LARGE SCALE GENOMIC DNA]</scope>
    <source>
        <strain evidence="16 17">RN42</strain>
    </source>
</reference>
<dbReference type="InterPro" id="IPR050164">
    <property type="entry name" value="Peptidase_C19"/>
</dbReference>
<organism evidence="16 17">
    <name type="scientific">Ascobolus immersus RN42</name>
    <dbReference type="NCBI Taxonomy" id="1160509"/>
    <lineage>
        <taxon>Eukaryota</taxon>
        <taxon>Fungi</taxon>
        <taxon>Dikarya</taxon>
        <taxon>Ascomycota</taxon>
        <taxon>Pezizomycotina</taxon>
        <taxon>Pezizomycetes</taxon>
        <taxon>Pezizales</taxon>
        <taxon>Ascobolaceae</taxon>
        <taxon>Ascobolus</taxon>
    </lineage>
</organism>
<feature type="domain" description="USP" evidence="15">
    <location>
        <begin position="26"/>
        <end position="476"/>
    </location>
</feature>
<evidence type="ECO:0000256" key="6">
    <source>
        <dbReference type="ARBA" id="ARBA00022807"/>
    </source>
</evidence>
<sequence length="751" mass="82407">MVKGDEGPPRLDGSDKYFGFENVVKNGLTDDEFGNTCYCNSILQCLYFSKPFRENIVNFPHRSTYPGQNNTPGHIVENVGENGLSKIQTDLVNSANAPSQNGGGVTQKPKTPISPVAPKKNSTTVPPTPGKPEDPNTPEAKKKAALATGPMLVLDSGNQEAYGMEESLFTAMKDIFETIMAQTSRTGVISPQRLVEVVKRENEMFRSNMHQDAHEFLNYVLNEVIENVESHQKKLHLMGLTKPDGINGRANGVALPQGDATITLERTDSAATQPTVLNTGWIHSLFEGLLTSETKCLTCEKVSRRDEPFLDLSIDLEKHTSVTSCLRAFSASEMLCERNKFHCDGCGGLQEAEKRMKIKRLPRILALHLKRFKYMEELGRHQKLFHRVVYPYYLRLFNTTDDSQDPDRLYELYAVVVHIGGGPYHGHYVSIIKTEDRGWLLFDDELVEPVDKSYVKNFFGDKPGLACAYVLFYQETTFEKMQRDLNEENAAPEATTAQMGNLASSVLQSLAVNDAHNASSPSVAPTTASSSSAAPSIPHSVDLPIPRKGSVPHISRSVTTPITASISSVPSSQNTTSTDITSFNATPTLSSPLTHANTTTSSSPIHISKRKDKHKTFTPDTDTLSSSASPNKDKSDRGLSTRLRTSSRALRPGWLSKSSDKDHHKDPHNNNEDTPSSLPNHYRHERTTSTNGHSFTPSSVPEGNILPPSTPIAYGVTPQIGKELKEKKSKRGGMGGMFGLKKKPSILGGGS</sequence>
<dbReference type="PROSITE" id="PS00973">
    <property type="entry name" value="USP_2"/>
    <property type="match status" value="1"/>
</dbReference>
<accession>A0A3N4IRN5</accession>
<keyword evidence="17" id="KW-1185">Reference proteome</keyword>
<dbReference type="EMBL" id="ML119648">
    <property type="protein sequence ID" value="RPA86890.1"/>
    <property type="molecule type" value="Genomic_DNA"/>
</dbReference>
<dbReference type="GO" id="GO:0006508">
    <property type="term" value="P:proteolysis"/>
    <property type="evidence" value="ECO:0007669"/>
    <property type="project" value="UniProtKB-KW"/>
</dbReference>
<dbReference type="CDD" id="cd02663">
    <property type="entry name" value="Peptidase_C19G"/>
    <property type="match status" value="1"/>
</dbReference>
<evidence type="ECO:0000256" key="4">
    <source>
        <dbReference type="ARBA" id="ARBA00022670"/>
    </source>
</evidence>
<comment type="subunit">
    <text evidence="8">Interacts with creA, creC and qutD.</text>
</comment>
<dbReference type="InterPro" id="IPR018200">
    <property type="entry name" value="USP_CS"/>
</dbReference>
<evidence type="ECO:0000313" key="17">
    <source>
        <dbReference type="Proteomes" id="UP000275078"/>
    </source>
</evidence>
<evidence type="ECO:0000256" key="1">
    <source>
        <dbReference type="ARBA" id="ARBA00000707"/>
    </source>
</evidence>
<feature type="compositionally biased region" description="Polar residues" evidence="14">
    <location>
        <begin position="688"/>
        <end position="701"/>
    </location>
</feature>
<proteinExistence type="inferred from homology"/>
<evidence type="ECO:0000256" key="11">
    <source>
        <dbReference type="ARBA" id="ARBA00041962"/>
    </source>
</evidence>
<keyword evidence="6" id="KW-0788">Thiol protease</keyword>
<dbReference type="OrthoDB" id="27652at2759"/>
<feature type="compositionally biased region" description="Low complexity" evidence="14">
    <location>
        <begin position="640"/>
        <end position="651"/>
    </location>
</feature>
<dbReference type="Proteomes" id="UP000275078">
    <property type="component" value="Unassembled WGS sequence"/>
</dbReference>
<gene>
    <name evidence="16" type="ORF">BJ508DRAFT_121596</name>
</gene>
<dbReference type="GO" id="GO:0004843">
    <property type="term" value="F:cysteine-type deubiquitinase activity"/>
    <property type="evidence" value="ECO:0007669"/>
    <property type="project" value="UniProtKB-EC"/>
</dbReference>
<dbReference type="GO" id="GO:0005829">
    <property type="term" value="C:cytosol"/>
    <property type="evidence" value="ECO:0007669"/>
    <property type="project" value="TreeGrafter"/>
</dbReference>
<dbReference type="EC" id="3.4.19.12" evidence="3"/>
<evidence type="ECO:0000256" key="12">
    <source>
        <dbReference type="ARBA" id="ARBA00042086"/>
    </source>
</evidence>
<keyword evidence="5" id="KW-0378">Hydrolase</keyword>
<dbReference type="SUPFAM" id="SSF54001">
    <property type="entry name" value="Cysteine proteinases"/>
    <property type="match status" value="1"/>
</dbReference>
<evidence type="ECO:0000256" key="13">
    <source>
        <dbReference type="ARBA" id="ARBA00042958"/>
    </source>
</evidence>